<gene>
    <name evidence="4" type="ORF">LSG31_12880</name>
</gene>
<protein>
    <submittedName>
        <fullName evidence="4">DUF2062 domain-containing protein</fullName>
    </submittedName>
</protein>
<dbReference type="Proteomes" id="UP000830167">
    <property type="component" value="Chromosome"/>
</dbReference>
<feature type="transmembrane region" description="Helical" evidence="2">
    <location>
        <begin position="33"/>
        <end position="59"/>
    </location>
</feature>
<evidence type="ECO:0000256" key="1">
    <source>
        <dbReference type="SAM" id="MobiDB-lite"/>
    </source>
</evidence>
<feature type="domain" description="DUF2062" evidence="3">
    <location>
        <begin position="14"/>
        <end position="148"/>
    </location>
</feature>
<feature type="transmembrane region" description="Helical" evidence="2">
    <location>
        <begin position="71"/>
        <end position="93"/>
    </location>
</feature>
<keyword evidence="2" id="KW-1133">Transmembrane helix</keyword>
<keyword evidence="2" id="KW-0812">Transmembrane</keyword>
<feature type="transmembrane region" description="Helical" evidence="2">
    <location>
        <begin position="113"/>
        <end position="140"/>
    </location>
</feature>
<keyword evidence="5" id="KW-1185">Reference proteome</keyword>
<dbReference type="Pfam" id="PF09835">
    <property type="entry name" value="DUF2062"/>
    <property type="match status" value="1"/>
</dbReference>
<organism evidence="4 5">
    <name type="scientific">Fodinisporobacter ferrooxydans</name>
    <dbReference type="NCBI Taxonomy" id="2901836"/>
    <lineage>
        <taxon>Bacteria</taxon>
        <taxon>Bacillati</taxon>
        <taxon>Bacillota</taxon>
        <taxon>Bacilli</taxon>
        <taxon>Bacillales</taxon>
        <taxon>Alicyclobacillaceae</taxon>
        <taxon>Fodinisporobacter</taxon>
    </lineage>
</organism>
<evidence type="ECO:0000313" key="5">
    <source>
        <dbReference type="Proteomes" id="UP000830167"/>
    </source>
</evidence>
<dbReference type="InterPro" id="IPR018639">
    <property type="entry name" value="DUF2062"/>
</dbReference>
<name>A0ABY4CHW5_9BACL</name>
<reference evidence="4" key="1">
    <citation type="submission" date="2021-12" db="EMBL/GenBank/DDBJ databases">
        <title>Alicyclobacillaceae gen. nov., sp. nov., isolated from chalcocite enrichment system.</title>
        <authorList>
            <person name="Jiang Z."/>
        </authorList>
    </citation>
    <scope>NUCLEOTIDE SEQUENCE</scope>
    <source>
        <strain evidence="4">MYW30-H2</strain>
    </source>
</reference>
<dbReference type="RefSeq" id="WP_347435515.1">
    <property type="nucleotide sequence ID" value="NZ_CP089291.1"/>
</dbReference>
<evidence type="ECO:0000313" key="4">
    <source>
        <dbReference type="EMBL" id="UOF88836.1"/>
    </source>
</evidence>
<accession>A0ABY4CHW5</accession>
<feature type="region of interest" description="Disordered" evidence="1">
    <location>
        <begin position="150"/>
        <end position="175"/>
    </location>
</feature>
<dbReference type="EMBL" id="CP089291">
    <property type="protein sequence ID" value="UOF88836.1"/>
    <property type="molecule type" value="Genomic_DNA"/>
</dbReference>
<evidence type="ECO:0000259" key="3">
    <source>
        <dbReference type="Pfam" id="PF09835"/>
    </source>
</evidence>
<keyword evidence="2" id="KW-0472">Membrane</keyword>
<evidence type="ECO:0000256" key="2">
    <source>
        <dbReference type="SAM" id="Phobius"/>
    </source>
</evidence>
<sequence>MNHMFKNKIRGFARSLKLQYIKLLRSPGGARKVATGFAIGFGLEMLVLSTAMVVYVFLYPIVRIMRGSLSAAIIGNLICKATFLPVLMLPVAMEVGRFLTPFKPHGIPRTVFYYLHTLLGMSLFAGVFGFLSFFPVYYLYEARRKHRENKRREKRQLCPMEEKHPNVNPQTVDGE</sequence>
<proteinExistence type="predicted"/>